<dbReference type="EMBL" id="CAJHUC010000332">
    <property type="protein sequence ID" value="CAD7695364.1"/>
    <property type="molecule type" value="Genomic_DNA"/>
</dbReference>
<dbReference type="AlphaFoldDB" id="A0A8S1IL84"/>
<evidence type="ECO:0000256" key="1">
    <source>
        <dbReference type="SAM" id="MobiDB-lite"/>
    </source>
</evidence>
<name>A0A8S1IL84_9CHLO</name>
<comment type="caution">
    <text evidence="2">The sequence shown here is derived from an EMBL/GenBank/DDBJ whole genome shotgun (WGS) entry which is preliminary data.</text>
</comment>
<organism evidence="2 3">
    <name type="scientific">Ostreobium quekettii</name>
    <dbReference type="NCBI Taxonomy" id="121088"/>
    <lineage>
        <taxon>Eukaryota</taxon>
        <taxon>Viridiplantae</taxon>
        <taxon>Chlorophyta</taxon>
        <taxon>core chlorophytes</taxon>
        <taxon>Ulvophyceae</taxon>
        <taxon>TCBD clade</taxon>
        <taxon>Bryopsidales</taxon>
        <taxon>Ostreobineae</taxon>
        <taxon>Ostreobiaceae</taxon>
        <taxon>Ostreobium</taxon>
    </lineage>
</organism>
<protein>
    <submittedName>
        <fullName evidence="2">Uncharacterized protein</fullName>
    </submittedName>
</protein>
<sequence>MGHDVVEYHRLHESGLDAAPGRIGDPRLACRLRSRGGAREAAAGAFEFWFASEGNLGRFRDDPWKYAPRLGGFGAWGVARGSGPGWPWGEWRRGPPSQPWDSWTVHNGSLYLHFCPGLRDLWLTDVDENIRMAEKRWQEWWGSLNAGPFNLECFDVTCLQGLQGQQNPGAIQQSEPNSPELECTTDGFASSSGTSMRSTDGMTDLGSNGKEVEAGDAVDVKGIEVLKGSQSSGWAAADMHRYTQSNPQDISFSSSARLLKSVGGGGRPQTVVSPPQQAQSCLTNSSVEPPMPTSTFGGIVRPVLMGYDMVEFRNLADGEEGVLGRWEHVCHLAAYNESKSLQGRQLIGVYEFWFANEANMKAFGADPWKFAPMWGGFCSWGVANERRPSWPWASYHLGPPANPWNAWTIYNGTLYFDYWPSIARKFFGNATRNLERAESRWREWFGGLRAGPFNTDCFTPLCLDWPQGPPPCPPGAECGDSGDVPEVRCFTRSRTSEHTESMQRLSAVGGTAL</sequence>
<reference evidence="2" key="1">
    <citation type="submission" date="2020-12" db="EMBL/GenBank/DDBJ databases">
        <authorList>
            <person name="Iha C."/>
        </authorList>
    </citation>
    <scope>NUCLEOTIDE SEQUENCE</scope>
</reference>
<proteinExistence type="predicted"/>
<gene>
    <name evidence="2" type="ORF">OSTQU699_LOCUS725</name>
</gene>
<feature type="region of interest" description="Disordered" evidence="1">
    <location>
        <begin position="166"/>
        <end position="213"/>
    </location>
</feature>
<feature type="region of interest" description="Disordered" evidence="1">
    <location>
        <begin position="259"/>
        <end position="289"/>
    </location>
</feature>
<evidence type="ECO:0000313" key="2">
    <source>
        <dbReference type="EMBL" id="CAD7695364.1"/>
    </source>
</evidence>
<evidence type="ECO:0000313" key="3">
    <source>
        <dbReference type="Proteomes" id="UP000708148"/>
    </source>
</evidence>
<feature type="compositionally biased region" description="Polar residues" evidence="1">
    <location>
        <begin position="187"/>
        <end position="201"/>
    </location>
</feature>
<dbReference type="Proteomes" id="UP000708148">
    <property type="component" value="Unassembled WGS sequence"/>
</dbReference>
<accession>A0A8S1IL84</accession>
<feature type="compositionally biased region" description="Polar residues" evidence="1">
    <location>
        <begin position="270"/>
        <end position="287"/>
    </location>
</feature>
<keyword evidence="3" id="KW-1185">Reference proteome</keyword>
<dbReference type="OrthoDB" id="161814at2759"/>
<feature type="compositionally biased region" description="Polar residues" evidence="1">
    <location>
        <begin position="166"/>
        <end position="177"/>
    </location>
</feature>